<dbReference type="EMBL" id="VLLI01000004">
    <property type="protein sequence ID" value="TWJ01707.1"/>
    <property type="molecule type" value="Genomic_DNA"/>
</dbReference>
<name>A0A562U8B5_9SPHI</name>
<keyword evidence="3" id="KW-1185">Reference proteome</keyword>
<reference evidence="2 3" key="1">
    <citation type="submission" date="2019-07" db="EMBL/GenBank/DDBJ databases">
        <title>Genomic Encyclopedia of Archaeal and Bacterial Type Strains, Phase II (KMG-II): from individual species to whole genera.</title>
        <authorList>
            <person name="Goeker M."/>
        </authorList>
    </citation>
    <scope>NUCLEOTIDE SEQUENCE [LARGE SCALE GENOMIC DNA]</scope>
    <source>
        <strain evidence="2 3">ATCC BAA-1854</strain>
    </source>
</reference>
<keyword evidence="1" id="KW-1133">Transmembrane helix</keyword>
<proteinExistence type="predicted"/>
<evidence type="ECO:0000313" key="3">
    <source>
        <dbReference type="Proteomes" id="UP000317010"/>
    </source>
</evidence>
<organism evidence="2 3">
    <name type="scientific">Mucilaginibacter frigoritolerans</name>
    <dbReference type="NCBI Taxonomy" id="652788"/>
    <lineage>
        <taxon>Bacteria</taxon>
        <taxon>Pseudomonadati</taxon>
        <taxon>Bacteroidota</taxon>
        <taxon>Sphingobacteriia</taxon>
        <taxon>Sphingobacteriales</taxon>
        <taxon>Sphingobacteriaceae</taxon>
        <taxon>Mucilaginibacter</taxon>
    </lineage>
</organism>
<dbReference type="AlphaFoldDB" id="A0A562U8B5"/>
<accession>A0A562U8B5</accession>
<feature type="transmembrane region" description="Helical" evidence="1">
    <location>
        <begin position="48"/>
        <end position="66"/>
    </location>
</feature>
<sequence length="69" mass="8354">MNEFDINDPNYTKWGIFYFNPNDPRAICRVRNDSRTTWYTFNFAHRVSYFYAALLLLVIACVIIYGKWF</sequence>
<keyword evidence="1" id="KW-0472">Membrane</keyword>
<comment type="caution">
    <text evidence="2">The sequence shown here is derived from an EMBL/GenBank/DDBJ whole genome shotgun (WGS) entry which is preliminary data.</text>
</comment>
<evidence type="ECO:0008006" key="4">
    <source>
        <dbReference type="Google" id="ProtNLM"/>
    </source>
</evidence>
<keyword evidence="1" id="KW-0812">Transmembrane</keyword>
<gene>
    <name evidence="2" type="ORF">JN11_01861</name>
</gene>
<dbReference type="Proteomes" id="UP000317010">
    <property type="component" value="Unassembled WGS sequence"/>
</dbReference>
<evidence type="ECO:0000313" key="2">
    <source>
        <dbReference type="EMBL" id="TWJ01707.1"/>
    </source>
</evidence>
<evidence type="ECO:0000256" key="1">
    <source>
        <dbReference type="SAM" id="Phobius"/>
    </source>
</evidence>
<protein>
    <recommendedName>
        <fullName evidence="4">DUF5808 domain-containing protein</fullName>
    </recommendedName>
</protein>